<dbReference type="Gene3D" id="1.10.357.10">
    <property type="entry name" value="Tetracycline Repressor, domain 2"/>
    <property type="match status" value="1"/>
</dbReference>
<dbReference type="Proteomes" id="UP000246635">
    <property type="component" value="Unassembled WGS sequence"/>
</dbReference>
<keyword evidence="2 4" id="KW-0238">DNA-binding</keyword>
<keyword evidence="3" id="KW-0804">Transcription</keyword>
<evidence type="ECO:0000256" key="2">
    <source>
        <dbReference type="ARBA" id="ARBA00023125"/>
    </source>
</evidence>
<dbReference type="InterPro" id="IPR009057">
    <property type="entry name" value="Homeodomain-like_sf"/>
</dbReference>
<accession>A0A2V2YQU7</accession>
<evidence type="ECO:0000313" key="7">
    <source>
        <dbReference type="Proteomes" id="UP000246635"/>
    </source>
</evidence>
<evidence type="ECO:0000313" key="6">
    <source>
        <dbReference type="EMBL" id="PWV99386.1"/>
    </source>
</evidence>
<reference evidence="6 7" key="1">
    <citation type="submission" date="2018-05" db="EMBL/GenBank/DDBJ databases">
        <title>Genomic Encyclopedia of Type Strains, Phase III (KMG-III): the genomes of soil and plant-associated and newly described type strains.</title>
        <authorList>
            <person name="Whitman W."/>
        </authorList>
    </citation>
    <scope>NUCLEOTIDE SEQUENCE [LARGE SCALE GENOMIC DNA]</scope>
    <source>
        <strain evidence="6 7">CECT 5696</strain>
    </source>
</reference>
<dbReference type="PANTHER" id="PTHR30055">
    <property type="entry name" value="HTH-TYPE TRANSCRIPTIONAL REGULATOR RUTR"/>
    <property type="match status" value="1"/>
</dbReference>
<proteinExistence type="predicted"/>
<gene>
    <name evidence="6" type="ORF">DFQ01_115102</name>
</gene>
<protein>
    <submittedName>
        <fullName evidence="6">TetR family transcriptional regulator</fullName>
    </submittedName>
</protein>
<evidence type="ECO:0000256" key="1">
    <source>
        <dbReference type="ARBA" id="ARBA00023015"/>
    </source>
</evidence>
<sequence length="177" mass="19657">MQGTDIGEVAKKAGVSRTLIYYYFKDKMELIQGMFLEYFEAAKQFVGGALITEESPLVRLERYARFYLETAVTKPRRVILYRNMINDMPIVFGGQSQAFYHTFLDNVHGSLIRTVEEGIAAGLLAEVEPRLLAQTFMGGVTGAMLELAKRQLSEDEGRALADQAVGVILQGIVKSPA</sequence>
<dbReference type="PROSITE" id="PS50977">
    <property type="entry name" value="HTH_TETR_2"/>
    <property type="match status" value="1"/>
</dbReference>
<feature type="domain" description="HTH tetR-type" evidence="5">
    <location>
        <begin position="1"/>
        <end position="42"/>
    </location>
</feature>
<organism evidence="6 7">
    <name type="scientific">Paenibacillus cellulosilyticus</name>
    <dbReference type="NCBI Taxonomy" id="375489"/>
    <lineage>
        <taxon>Bacteria</taxon>
        <taxon>Bacillati</taxon>
        <taxon>Bacillota</taxon>
        <taxon>Bacilli</taxon>
        <taxon>Bacillales</taxon>
        <taxon>Paenibacillaceae</taxon>
        <taxon>Paenibacillus</taxon>
    </lineage>
</organism>
<dbReference type="SUPFAM" id="SSF48498">
    <property type="entry name" value="Tetracyclin repressor-like, C-terminal domain"/>
    <property type="match status" value="1"/>
</dbReference>
<dbReference type="AlphaFoldDB" id="A0A2V2YQU7"/>
<feature type="DNA-binding region" description="H-T-H motif" evidence="4">
    <location>
        <begin position="5"/>
        <end position="24"/>
    </location>
</feature>
<evidence type="ECO:0000256" key="3">
    <source>
        <dbReference type="ARBA" id="ARBA00023163"/>
    </source>
</evidence>
<dbReference type="InterPro" id="IPR001647">
    <property type="entry name" value="HTH_TetR"/>
</dbReference>
<dbReference type="GO" id="GO:0003700">
    <property type="term" value="F:DNA-binding transcription factor activity"/>
    <property type="evidence" value="ECO:0007669"/>
    <property type="project" value="TreeGrafter"/>
</dbReference>
<evidence type="ECO:0000259" key="5">
    <source>
        <dbReference type="PROSITE" id="PS50977"/>
    </source>
</evidence>
<name>A0A2V2YQU7_9BACL</name>
<dbReference type="Pfam" id="PF00440">
    <property type="entry name" value="TetR_N"/>
    <property type="match status" value="1"/>
</dbReference>
<dbReference type="SUPFAM" id="SSF46689">
    <property type="entry name" value="Homeodomain-like"/>
    <property type="match status" value="1"/>
</dbReference>
<dbReference type="InterPro" id="IPR050109">
    <property type="entry name" value="HTH-type_TetR-like_transc_reg"/>
</dbReference>
<dbReference type="GO" id="GO:0000976">
    <property type="term" value="F:transcription cis-regulatory region binding"/>
    <property type="evidence" value="ECO:0007669"/>
    <property type="project" value="TreeGrafter"/>
</dbReference>
<dbReference type="PANTHER" id="PTHR30055:SF234">
    <property type="entry name" value="HTH-TYPE TRANSCRIPTIONAL REGULATOR BETI"/>
    <property type="match status" value="1"/>
</dbReference>
<evidence type="ECO:0000256" key="4">
    <source>
        <dbReference type="PROSITE-ProRule" id="PRU00335"/>
    </source>
</evidence>
<dbReference type="InterPro" id="IPR036271">
    <property type="entry name" value="Tet_transcr_reg_TetR-rel_C_sf"/>
</dbReference>
<keyword evidence="7" id="KW-1185">Reference proteome</keyword>
<comment type="caution">
    <text evidence="6">The sequence shown here is derived from an EMBL/GenBank/DDBJ whole genome shotgun (WGS) entry which is preliminary data.</text>
</comment>
<keyword evidence="1" id="KW-0805">Transcription regulation</keyword>
<dbReference type="EMBL" id="QGTQ01000015">
    <property type="protein sequence ID" value="PWV99386.1"/>
    <property type="molecule type" value="Genomic_DNA"/>
</dbReference>